<evidence type="ECO:0000313" key="3">
    <source>
        <dbReference type="Proteomes" id="UP001501536"/>
    </source>
</evidence>
<dbReference type="EMBL" id="BAABCJ010000002">
    <property type="protein sequence ID" value="GAA3700962.1"/>
    <property type="molecule type" value="Genomic_DNA"/>
</dbReference>
<protein>
    <recommendedName>
        <fullName evidence="1">Aminoglycoside phosphotransferase domain-containing protein</fullName>
    </recommendedName>
</protein>
<proteinExistence type="predicted"/>
<organism evidence="2 3">
    <name type="scientific">Zhihengliuella alba</name>
    <dbReference type="NCBI Taxonomy" id="547018"/>
    <lineage>
        <taxon>Bacteria</taxon>
        <taxon>Bacillati</taxon>
        <taxon>Actinomycetota</taxon>
        <taxon>Actinomycetes</taxon>
        <taxon>Micrococcales</taxon>
        <taxon>Micrococcaceae</taxon>
        <taxon>Zhihengliuella</taxon>
    </lineage>
</organism>
<dbReference type="InterPro" id="IPR011009">
    <property type="entry name" value="Kinase-like_dom_sf"/>
</dbReference>
<evidence type="ECO:0000259" key="1">
    <source>
        <dbReference type="Pfam" id="PF01636"/>
    </source>
</evidence>
<name>A0ABP7D5J4_9MICC</name>
<reference evidence="3" key="1">
    <citation type="journal article" date="2019" name="Int. J. Syst. Evol. Microbiol.">
        <title>The Global Catalogue of Microorganisms (GCM) 10K type strain sequencing project: providing services to taxonomists for standard genome sequencing and annotation.</title>
        <authorList>
            <consortium name="The Broad Institute Genomics Platform"/>
            <consortium name="The Broad Institute Genome Sequencing Center for Infectious Disease"/>
            <person name="Wu L."/>
            <person name="Ma J."/>
        </authorList>
    </citation>
    <scope>NUCLEOTIDE SEQUENCE [LARGE SCALE GENOMIC DNA]</scope>
    <source>
        <strain evidence="3">JCM 16961</strain>
    </source>
</reference>
<comment type="caution">
    <text evidence="2">The sequence shown here is derived from an EMBL/GenBank/DDBJ whole genome shotgun (WGS) entry which is preliminary data.</text>
</comment>
<dbReference type="RefSeq" id="WP_344881781.1">
    <property type="nucleotide sequence ID" value="NZ_BAABCJ010000002.1"/>
</dbReference>
<accession>A0ABP7D5J4</accession>
<dbReference type="SUPFAM" id="SSF56112">
    <property type="entry name" value="Protein kinase-like (PK-like)"/>
    <property type="match status" value="1"/>
</dbReference>
<sequence>MRAPTPAEIQLAERLHPGPAWQDGVVEEGGQFHLVLVAAGEAVLRMARTAEAAAELPRRTALVDALAPLLPYRVPRALSPVWQAADADPEVAERASVPAWAAVVQEYVPGRAHEPHRGDPGVLRGVVECLAAIEVGPLRDLLARPFAYRGPWTARKREAAVAALPDAAAPSAETVLERIEAFADVPGGLVHGDLAGHNMHWDGDRLLGILDWDLAAEWDPALNAAYLGMWHSKDLVPLIAADRDEARRAAVWDGAMALEAVYNASLRSDRPNWAKLYRKTLPRIEAAALAAR</sequence>
<dbReference type="InterPro" id="IPR002575">
    <property type="entry name" value="Aminoglycoside_PTrfase"/>
</dbReference>
<gene>
    <name evidence="2" type="ORF">GCM10022377_13000</name>
</gene>
<dbReference type="Pfam" id="PF01636">
    <property type="entry name" value="APH"/>
    <property type="match status" value="1"/>
</dbReference>
<evidence type="ECO:0000313" key="2">
    <source>
        <dbReference type="EMBL" id="GAA3700962.1"/>
    </source>
</evidence>
<dbReference type="Gene3D" id="3.90.1200.10">
    <property type="match status" value="1"/>
</dbReference>
<feature type="domain" description="Aminoglycoside phosphotransferase" evidence="1">
    <location>
        <begin position="33"/>
        <end position="254"/>
    </location>
</feature>
<dbReference type="Proteomes" id="UP001501536">
    <property type="component" value="Unassembled WGS sequence"/>
</dbReference>
<keyword evidence="3" id="KW-1185">Reference proteome</keyword>